<accession>A0A7K0DCE5</accession>
<evidence type="ECO:0000256" key="8">
    <source>
        <dbReference type="NCBIfam" id="TIGR00188"/>
    </source>
</evidence>
<evidence type="ECO:0000256" key="6">
    <source>
        <dbReference type="ARBA" id="ARBA00022884"/>
    </source>
</evidence>
<dbReference type="SUPFAM" id="SSF54211">
    <property type="entry name" value="Ribosomal protein S5 domain 2-like"/>
    <property type="match status" value="1"/>
</dbReference>
<evidence type="ECO:0000256" key="1">
    <source>
        <dbReference type="ARBA" id="ARBA00002663"/>
    </source>
</evidence>
<comment type="catalytic activity">
    <reaction evidence="7">
        <text>Endonucleolytic cleavage of RNA, removing 5'-extranucleotides from tRNA precursor.</text>
        <dbReference type="EC" id="3.1.26.5"/>
    </reaction>
</comment>
<dbReference type="InterPro" id="IPR020568">
    <property type="entry name" value="Ribosomal_Su5_D2-typ_SF"/>
</dbReference>
<evidence type="ECO:0000256" key="2">
    <source>
        <dbReference type="ARBA" id="ARBA00022694"/>
    </source>
</evidence>
<dbReference type="PANTHER" id="PTHR33992:SF1">
    <property type="entry name" value="RIBONUCLEASE P PROTEIN COMPONENT"/>
    <property type="match status" value="1"/>
</dbReference>
<evidence type="ECO:0000256" key="9">
    <source>
        <dbReference type="SAM" id="MobiDB-lite"/>
    </source>
</evidence>
<dbReference type="GO" id="GO:0042781">
    <property type="term" value="F:3'-tRNA processing endoribonuclease activity"/>
    <property type="evidence" value="ECO:0007669"/>
    <property type="project" value="TreeGrafter"/>
</dbReference>
<dbReference type="InterPro" id="IPR000100">
    <property type="entry name" value="RNase_P"/>
</dbReference>
<dbReference type="Pfam" id="PF00825">
    <property type="entry name" value="Ribonuclease_P"/>
    <property type="match status" value="1"/>
</dbReference>
<organism evidence="10 11">
    <name type="scientific">Nocardia macrotermitis</name>
    <dbReference type="NCBI Taxonomy" id="2585198"/>
    <lineage>
        <taxon>Bacteria</taxon>
        <taxon>Bacillati</taxon>
        <taxon>Actinomycetota</taxon>
        <taxon>Actinomycetes</taxon>
        <taxon>Mycobacteriales</taxon>
        <taxon>Nocardiaceae</taxon>
        <taxon>Nocardia</taxon>
    </lineage>
</organism>
<keyword evidence="4 7" id="KW-0255">Endonuclease</keyword>
<evidence type="ECO:0000313" key="11">
    <source>
        <dbReference type="Proteomes" id="UP000438448"/>
    </source>
</evidence>
<keyword evidence="5 7" id="KW-0378">Hydrolase</keyword>
<dbReference type="Gene3D" id="3.30.230.10">
    <property type="match status" value="1"/>
</dbReference>
<feature type="region of interest" description="Disordered" evidence="9">
    <location>
        <begin position="117"/>
        <end position="138"/>
    </location>
</feature>
<proteinExistence type="inferred from homology"/>
<reference evidence="10 11" key="1">
    <citation type="submission" date="2019-10" db="EMBL/GenBank/DDBJ databases">
        <title>Nocardia macrotermitis sp. nov. and Nocardia aurantia sp. nov., isolated from the gut of fungus growing-termite Macrotermes natalensis.</title>
        <authorList>
            <person name="Benndorf R."/>
            <person name="Schwitalla J."/>
            <person name="Martin K."/>
            <person name="De Beer W."/>
            <person name="Kaster A.-K."/>
            <person name="Vollmers J."/>
            <person name="Poulsen M."/>
            <person name="Beemelmanns C."/>
        </authorList>
    </citation>
    <scope>NUCLEOTIDE SEQUENCE [LARGE SCALE GENOMIC DNA]</scope>
    <source>
        <strain evidence="10 11">RB20</strain>
    </source>
</reference>
<dbReference type="InterPro" id="IPR020539">
    <property type="entry name" value="RNase_P_CS"/>
</dbReference>
<dbReference type="GO" id="GO:0004526">
    <property type="term" value="F:ribonuclease P activity"/>
    <property type="evidence" value="ECO:0007669"/>
    <property type="project" value="UniProtKB-UniRule"/>
</dbReference>
<gene>
    <name evidence="7 10" type="primary">rnpA</name>
    <name evidence="10" type="ORF">NRB20_61060</name>
</gene>
<comment type="caution">
    <text evidence="10">The sequence shown here is derived from an EMBL/GenBank/DDBJ whole genome shotgun (WGS) entry which is preliminary data.</text>
</comment>
<evidence type="ECO:0000256" key="3">
    <source>
        <dbReference type="ARBA" id="ARBA00022722"/>
    </source>
</evidence>
<dbReference type="GO" id="GO:0001682">
    <property type="term" value="P:tRNA 5'-leader removal"/>
    <property type="evidence" value="ECO:0007669"/>
    <property type="project" value="UniProtKB-UniRule"/>
</dbReference>
<dbReference type="Proteomes" id="UP000438448">
    <property type="component" value="Unassembled WGS sequence"/>
</dbReference>
<keyword evidence="6 7" id="KW-0694">RNA-binding</keyword>
<dbReference type="GO" id="GO:0000049">
    <property type="term" value="F:tRNA binding"/>
    <property type="evidence" value="ECO:0007669"/>
    <property type="project" value="UniProtKB-UniRule"/>
</dbReference>
<keyword evidence="11" id="KW-1185">Reference proteome</keyword>
<keyword evidence="2 7" id="KW-0819">tRNA processing</keyword>
<dbReference type="InterPro" id="IPR014721">
    <property type="entry name" value="Ribsml_uS5_D2-typ_fold_subgr"/>
</dbReference>
<dbReference type="HAMAP" id="MF_00227">
    <property type="entry name" value="RNase_P"/>
    <property type="match status" value="1"/>
</dbReference>
<dbReference type="NCBIfam" id="TIGR00188">
    <property type="entry name" value="rnpA"/>
    <property type="match status" value="1"/>
</dbReference>
<comment type="subunit">
    <text evidence="7">Consists of a catalytic RNA component (M1 or rnpB) and a protein subunit.</text>
</comment>
<evidence type="ECO:0000256" key="7">
    <source>
        <dbReference type="HAMAP-Rule" id="MF_00227"/>
    </source>
</evidence>
<comment type="similarity">
    <text evidence="7">Belongs to the RnpA family.</text>
</comment>
<keyword evidence="3 7" id="KW-0540">Nuclease</keyword>
<dbReference type="PANTHER" id="PTHR33992">
    <property type="entry name" value="RIBONUCLEASE P PROTEIN COMPONENT"/>
    <property type="match status" value="1"/>
</dbReference>
<evidence type="ECO:0000313" key="10">
    <source>
        <dbReference type="EMBL" id="MQY22982.1"/>
    </source>
</evidence>
<protein>
    <recommendedName>
        <fullName evidence="7 8">Ribonuclease P protein component</fullName>
        <shortName evidence="7">RNase P protein</shortName>
        <shortName evidence="7">RNaseP protein</shortName>
        <ecNumber evidence="7 8">3.1.26.5</ecNumber>
    </recommendedName>
    <alternativeName>
        <fullName evidence="7">Protein C5</fullName>
    </alternativeName>
</protein>
<evidence type="ECO:0000256" key="5">
    <source>
        <dbReference type="ARBA" id="ARBA00022801"/>
    </source>
</evidence>
<dbReference type="AlphaFoldDB" id="A0A7K0DCE5"/>
<dbReference type="RefSeq" id="WP_319945582.1">
    <property type="nucleotide sequence ID" value="NZ_WEGK01000016.1"/>
</dbReference>
<dbReference type="EC" id="3.1.26.5" evidence="7 8"/>
<comment type="function">
    <text evidence="1 7">RNaseP catalyzes the removal of the 5'-leader sequence from pre-tRNA to produce the mature 5'-terminus. It can also cleave other RNA substrates such as 4.5S RNA. The protein component plays an auxiliary but essential role in vivo by binding to the 5'-leader sequence and broadening the substrate specificity of the ribozyme.</text>
</comment>
<sequence>MLPEPYRLHHRADFSRTVRHGRRIGRHDLVVHIYLTPAQQADGVTPSVRGGGPRFGLIVSKAVGPAVVRHRVARRLRHICAGVIEELPTAANVVIRALPGAAAADSAELDRQLRSALRKLLPPPTSADKGVPEHGRSS</sequence>
<dbReference type="GO" id="GO:0030677">
    <property type="term" value="C:ribonuclease P complex"/>
    <property type="evidence" value="ECO:0007669"/>
    <property type="project" value="TreeGrafter"/>
</dbReference>
<dbReference type="PROSITE" id="PS00648">
    <property type="entry name" value="RIBONUCLEASE_P"/>
    <property type="match status" value="1"/>
</dbReference>
<dbReference type="EMBL" id="WEGK01000016">
    <property type="protein sequence ID" value="MQY22982.1"/>
    <property type="molecule type" value="Genomic_DNA"/>
</dbReference>
<evidence type="ECO:0000256" key="4">
    <source>
        <dbReference type="ARBA" id="ARBA00022759"/>
    </source>
</evidence>
<name>A0A7K0DCE5_9NOCA</name>